<evidence type="ECO:0000313" key="4">
    <source>
        <dbReference type="Proteomes" id="UP000029389"/>
    </source>
</evidence>
<dbReference type="EMBL" id="QVOD01000101">
    <property type="protein sequence ID" value="RFT61724.1"/>
    <property type="molecule type" value="Genomic_DNA"/>
</dbReference>
<gene>
    <name evidence="3" type="ORF">D0U04_30030</name>
    <name evidence="2" type="ORF">DJ93_5837</name>
</gene>
<evidence type="ECO:0000313" key="5">
    <source>
        <dbReference type="Proteomes" id="UP000264294"/>
    </source>
</evidence>
<dbReference type="RefSeq" id="WP_042985052.1">
    <property type="nucleotide sequence ID" value="NZ_JMQC01000011.1"/>
</dbReference>
<name>A0A090Y9L1_9BACI</name>
<dbReference type="EMBL" id="JMQC01000011">
    <property type="protein sequence ID" value="KFM95139.1"/>
    <property type="molecule type" value="Genomic_DNA"/>
</dbReference>
<proteinExistence type="predicted"/>
<evidence type="ECO:0000313" key="2">
    <source>
        <dbReference type="EMBL" id="KFM95139.1"/>
    </source>
</evidence>
<feature type="chain" id="PRO_5038682873" evidence="1">
    <location>
        <begin position="21"/>
        <end position="154"/>
    </location>
</feature>
<dbReference type="Proteomes" id="UP000264294">
    <property type="component" value="Unassembled WGS sequence"/>
</dbReference>
<dbReference type="Pfam" id="PF16723">
    <property type="entry name" value="DUF5065"/>
    <property type="match status" value="1"/>
</dbReference>
<dbReference type="Proteomes" id="UP000029389">
    <property type="component" value="Unassembled WGS sequence"/>
</dbReference>
<dbReference type="AlphaFoldDB" id="A0A090Y9L1"/>
<feature type="signal peptide" evidence="1">
    <location>
        <begin position="1"/>
        <end position="20"/>
    </location>
</feature>
<comment type="caution">
    <text evidence="2">The sequence shown here is derived from an EMBL/GenBank/DDBJ whole genome shotgun (WGS) entry which is preliminary data.</text>
</comment>
<evidence type="ECO:0000313" key="3">
    <source>
        <dbReference type="EMBL" id="RFT61724.1"/>
    </source>
</evidence>
<organism evidence="2 4">
    <name type="scientific">Bacillus clarus</name>
    <dbReference type="NCBI Taxonomy" id="2338372"/>
    <lineage>
        <taxon>Bacteria</taxon>
        <taxon>Bacillati</taxon>
        <taxon>Bacillota</taxon>
        <taxon>Bacilli</taxon>
        <taxon>Bacillales</taxon>
        <taxon>Bacillaceae</taxon>
        <taxon>Bacillus</taxon>
        <taxon>Bacillus cereus group</taxon>
    </lineage>
</organism>
<dbReference type="Gene3D" id="2.60.40.3720">
    <property type="match status" value="1"/>
</dbReference>
<protein>
    <submittedName>
        <fullName evidence="3">DUF5065 family protein</fullName>
    </submittedName>
</protein>
<keyword evidence="1" id="KW-0732">Signal</keyword>
<reference evidence="3 5" key="2">
    <citation type="submission" date="2018-08" db="EMBL/GenBank/DDBJ databases">
        <title>Bacillus clarus sp. nov. strain PS00077A.</title>
        <authorList>
            <person name="Mendez Acevedo M."/>
            <person name="Carroll L."/>
            <person name="Mukherjee M."/>
            <person name="Wiedmann M."/>
            <person name="Kovac J."/>
        </authorList>
    </citation>
    <scope>NUCLEOTIDE SEQUENCE [LARGE SCALE GENOMIC DNA]</scope>
    <source>
        <strain evidence="3 5">PS00077A</strain>
    </source>
</reference>
<sequence length="154" mass="16945">MKKLKSAVLIGALTIGGFTASGVFSIPNQASAAAVKSSPVVDDWRWQSFFLLHHNADYRAELAVGTLRHGDTFDITCEVGGFDNGIVKIYRINSIGDGMDELQRFITIQGKDTGQHFKSRFTTPITTVYTPGSYVAVLKVGEHYYYGDAFEITK</sequence>
<dbReference type="PATRIC" id="fig|1405.8.peg.6028"/>
<dbReference type="InterPro" id="IPR031998">
    <property type="entry name" value="DUF5065"/>
</dbReference>
<reference evidence="2 4" key="1">
    <citation type="submission" date="2014-04" db="EMBL/GenBank/DDBJ databases">
        <authorList>
            <person name="Bishop-Lilly K.A."/>
            <person name="Broomall S.M."/>
            <person name="Chain P.S."/>
            <person name="Chertkov O."/>
            <person name="Coyne S.R."/>
            <person name="Daligault H.E."/>
            <person name="Davenport K.W."/>
            <person name="Erkkila T."/>
            <person name="Frey K.G."/>
            <person name="Gibbons H.S."/>
            <person name="Gu W."/>
            <person name="Jaissle J."/>
            <person name="Johnson S.L."/>
            <person name="Koroleva G.I."/>
            <person name="Ladner J.T."/>
            <person name="Lo C.-C."/>
            <person name="Minogue T.D."/>
            <person name="Munk C."/>
            <person name="Palacios G.F."/>
            <person name="Redden C.L."/>
            <person name="Rosenzweig C.N."/>
            <person name="Scholz M.B."/>
            <person name="Teshima H."/>
            <person name="Xu Y."/>
        </authorList>
    </citation>
    <scope>NUCLEOTIDE SEQUENCE [LARGE SCALE GENOMIC DNA]</scope>
    <source>
        <strain evidence="2 4">BHP</strain>
    </source>
</reference>
<keyword evidence="5" id="KW-1185">Reference proteome</keyword>
<accession>A0A090Y9L1</accession>
<evidence type="ECO:0000256" key="1">
    <source>
        <dbReference type="SAM" id="SignalP"/>
    </source>
</evidence>